<protein>
    <submittedName>
        <fullName evidence="7">Uncharacterized protein</fullName>
    </submittedName>
</protein>
<evidence type="ECO:0000256" key="1">
    <source>
        <dbReference type="ARBA" id="ARBA00004651"/>
    </source>
</evidence>
<dbReference type="EMBL" id="JASWJB010000201">
    <property type="protein sequence ID" value="KAK2593660.1"/>
    <property type="molecule type" value="Genomic_DNA"/>
</dbReference>
<sequence length="549" mass="61823">MSSQTATGDVPLTSPSVATEVQRAMEQCKGEMTSDLHARSKRERFLIATTEDALKTLLNLSNQRRKRLEGVRADLPYFSFHVVYLDVSRPRQSVEFRLPGDVLRLSEDLQSLKGSVIDKILKFDQLYKFFDPISMPSFQDISKAAAISFLMLMKLHFDLDIADLFALLAVLIPFPDEHIFEASLLPDPSTDDWQSARIPGLQSLRYTSPSTKVMRFPGAYPAYRTEYMWMERHKLHGKPPKSASDVAMLGGWKNNRATWFSLIVFSDDLAADVYARQLNCLANTEDSQIVEQLESHWIEGCYYIYHMALNDACIWLAHAAETLDQLRYKNALSPTVGGALVCLMFMNHLEYNRRVVGFLSANIDSVPESWKVESTGWSRDIASRCQLLRADIGTIYDEASSLRSLTIEQHGLAQSRNVGFLTVLAAFFVPITAVSGFFGMNTTEINGSNWPTKYFGVIAGPLTIFSVLLPLIALRLLDAVLRFWPLVMRFYLGSNTVLLVSLAANIQLGIQNFWEQSKRAAQTHGNMQDSTMARKETRRGCHGTHSCNT</sequence>
<keyword evidence="4 6" id="KW-0472">Membrane</keyword>
<evidence type="ECO:0000313" key="7">
    <source>
        <dbReference type="EMBL" id="KAK2593660.1"/>
    </source>
</evidence>
<evidence type="ECO:0000256" key="6">
    <source>
        <dbReference type="SAM" id="Phobius"/>
    </source>
</evidence>
<feature type="region of interest" description="Disordered" evidence="5">
    <location>
        <begin position="524"/>
        <end position="549"/>
    </location>
</feature>
<dbReference type="Proteomes" id="UP001251528">
    <property type="component" value="Unassembled WGS sequence"/>
</dbReference>
<dbReference type="AlphaFoldDB" id="A0AAJ0CIH8"/>
<evidence type="ECO:0000256" key="2">
    <source>
        <dbReference type="ARBA" id="ARBA00022692"/>
    </source>
</evidence>
<evidence type="ECO:0000256" key="5">
    <source>
        <dbReference type="SAM" id="MobiDB-lite"/>
    </source>
</evidence>
<feature type="transmembrane region" description="Helical" evidence="6">
    <location>
        <begin position="418"/>
        <end position="442"/>
    </location>
</feature>
<evidence type="ECO:0000256" key="4">
    <source>
        <dbReference type="ARBA" id="ARBA00023136"/>
    </source>
</evidence>
<dbReference type="InterPro" id="IPR045863">
    <property type="entry name" value="CorA_TM1_TM2"/>
</dbReference>
<feature type="transmembrane region" description="Helical" evidence="6">
    <location>
        <begin position="454"/>
        <end position="477"/>
    </location>
</feature>
<evidence type="ECO:0000313" key="8">
    <source>
        <dbReference type="Proteomes" id="UP001251528"/>
    </source>
</evidence>
<dbReference type="GO" id="GO:0015087">
    <property type="term" value="F:cobalt ion transmembrane transporter activity"/>
    <property type="evidence" value="ECO:0007669"/>
    <property type="project" value="TreeGrafter"/>
</dbReference>
<dbReference type="GO" id="GO:0050897">
    <property type="term" value="F:cobalt ion binding"/>
    <property type="evidence" value="ECO:0007669"/>
    <property type="project" value="TreeGrafter"/>
</dbReference>
<accession>A0AAJ0CIH8</accession>
<dbReference type="PANTHER" id="PTHR46494">
    <property type="entry name" value="CORA FAMILY METAL ION TRANSPORTER (EUROFUNG)"/>
    <property type="match status" value="1"/>
</dbReference>
<dbReference type="PANTHER" id="PTHR46494:SF1">
    <property type="entry name" value="CORA FAMILY METAL ION TRANSPORTER (EUROFUNG)"/>
    <property type="match status" value="1"/>
</dbReference>
<evidence type="ECO:0000256" key="3">
    <source>
        <dbReference type="ARBA" id="ARBA00022989"/>
    </source>
</evidence>
<reference evidence="7" key="1">
    <citation type="submission" date="2023-06" db="EMBL/GenBank/DDBJ databases">
        <title>Conoideocrella luteorostrata (Hypocreales: Clavicipitaceae), a potential biocontrol fungus for elongate hemlock scale in United States Christmas tree production areas.</title>
        <authorList>
            <person name="Barrett H."/>
            <person name="Lovett B."/>
            <person name="Macias A.M."/>
            <person name="Stajich J.E."/>
            <person name="Kasson M.T."/>
        </authorList>
    </citation>
    <scope>NUCLEOTIDE SEQUENCE</scope>
    <source>
        <strain evidence="7">ARSEF 14590</strain>
    </source>
</reference>
<comment type="subcellular location">
    <subcellularLocation>
        <location evidence="1">Cell membrane</location>
        <topology evidence="1">Multi-pass membrane protein</topology>
    </subcellularLocation>
</comment>
<dbReference type="SUPFAM" id="SSF144083">
    <property type="entry name" value="Magnesium transport protein CorA, transmembrane region"/>
    <property type="match status" value="1"/>
</dbReference>
<dbReference type="Pfam" id="PF01544">
    <property type="entry name" value="CorA"/>
    <property type="match status" value="1"/>
</dbReference>
<proteinExistence type="predicted"/>
<gene>
    <name evidence="7" type="ORF">QQS21_008629</name>
</gene>
<dbReference type="GO" id="GO:0000287">
    <property type="term" value="F:magnesium ion binding"/>
    <property type="evidence" value="ECO:0007669"/>
    <property type="project" value="TreeGrafter"/>
</dbReference>
<dbReference type="Gene3D" id="1.20.58.340">
    <property type="entry name" value="Magnesium transport protein CorA, transmembrane region"/>
    <property type="match status" value="1"/>
</dbReference>
<organism evidence="7 8">
    <name type="scientific">Conoideocrella luteorostrata</name>
    <dbReference type="NCBI Taxonomy" id="1105319"/>
    <lineage>
        <taxon>Eukaryota</taxon>
        <taxon>Fungi</taxon>
        <taxon>Dikarya</taxon>
        <taxon>Ascomycota</taxon>
        <taxon>Pezizomycotina</taxon>
        <taxon>Sordariomycetes</taxon>
        <taxon>Hypocreomycetidae</taxon>
        <taxon>Hypocreales</taxon>
        <taxon>Clavicipitaceae</taxon>
        <taxon>Conoideocrella</taxon>
    </lineage>
</organism>
<keyword evidence="3 6" id="KW-1133">Transmembrane helix</keyword>
<comment type="caution">
    <text evidence="7">The sequence shown here is derived from an EMBL/GenBank/DDBJ whole genome shotgun (WGS) entry which is preliminary data.</text>
</comment>
<feature type="transmembrane region" description="Helical" evidence="6">
    <location>
        <begin position="489"/>
        <end position="510"/>
    </location>
</feature>
<name>A0AAJ0CIH8_9HYPO</name>
<dbReference type="InterPro" id="IPR002523">
    <property type="entry name" value="MgTranspt_CorA/ZnTranspt_ZntB"/>
</dbReference>
<keyword evidence="2 6" id="KW-0812">Transmembrane</keyword>
<dbReference type="GO" id="GO:0005886">
    <property type="term" value="C:plasma membrane"/>
    <property type="evidence" value="ECO:0007669"/>
    <property type="project" value="UniProtKB-SubCell"/>
</dbReference>
<dbReference type="GO" id="GO:0015095">
    <property type="term" value="F:magnesium ion transmembrane transporter activity"/>
    <property type="evidence" value="ECO:0007669"/>
    <property type="project" value="TreeGrafter"/>
</dbReference>
<keyword evidence="8" id="KW-1185">Reference proteome</keyword>